<name>A0AA96GEI9_9BACT</name>
<organism evidence="1 2">
    <name type="scientific">Candidatus Nitrospira allomarina</name>
    <dbReference type="NCBI Taxonomy" id="3020900"/>
    <lineage>
        <taxon>Bacteria</taxon>
        <taxon>Pseudomonadati</taxon>
        <taxon>Nitrospirota</taxon>
        <taxon>Nitrospiria</taxon>
        <taxon>Nitrospirales</taxon>
        <taxon>Nitrospiraceae</taxon>
        <taxon>Nitrospira</taxon>
    </lineage>
</organism>
<dbReference type="Gene3D" id="1.20.910.10">
    <property type="entry name" value="Heme oxygenase-like"/>
    <property type="match status" value="1"/>
</dbReference>
<dbReference type="AlphaFoldDB" id="A0AA96GEI9"/>
<dbReference type="RefSeq" id="WP_312641506.1">
    <property type="nucleotide sequence ID" value="NZ_CP116967.1"/>
</dbReference>
<dbReference type="Pfam" id="PF14518">
    <property type="entry name" value="Haem_oxygenas_2"/>
    <property type="match status" value="1"/>
</dbReference>
<evidence type="ECO:0000313" key="1">
    <source>
        <dbReference type="EMBL" id="WNM57244.1"/>
    </source>
</evidence>
<dbReference type="KEGG" id="nall:PP769_14855"/>
<accession>A0AA96GEI9</accession>
<proteinExistence type="predicted"/>
<dbReference type="SUPFAM" id="SSF48613">
    <property type="entry name" value="Heme oxygenase-like"/>
    <property type="match status" value="1"/>
</dbReference>
<keyword evidence="2" id="KW-1185">Reference proteome</keyword>
<dbReference type="SMART" id="SM01236">
    <property type="entry name" value="Haem_oxygenase_2"/>
    <property type="match status" value="1"/>
</dbReference>
<dbReference type="EMBL" id="CP116967">
    <property type="protein sequence ID" value="WNM57244.1"/>
    <property type="molecule type" value="Genomic_DNA"/>
</dbReference>
<sequence>MSVFSVQNISELEYCQAHEVLTHFIQQEDLDQYISLRPKCLNLFEQVLGQAMVEAYEDQPSSSTAHLFLQQILYRINRLKLFWYDDLENYTNEDSTFLLSIRRKIETAWQAWESQHIEVSLLKNLDIEAALRERAAEDLNPELSQSGIFYRNDMSKEGYRQLLAIASLDGLVEASQLSRVIGGVGNEIQSMLTKILFEEYGGAKLERKHTSFFSAMLIELGMDPTPETYFDIVPWEVLANINHSFTVSERKRFFLRYIGSLLYFEISVPAAFQHYKIAGERLGLSEKAIGYWDIHIKEDLRHGQWMLNEVALPLITRYQDSAWEIVMGYDQQRSLSTRAGLAIANSVLQAENA</sequence>
<gene>
    <name evidence="1" type="ORF">PP769_14855</name>
</gene>
<dbReference type="InterPro" id="IPR016084">
    <property type="entry name" value="Haem_Oase-like_multi-hlx"/>
</dbReference>
<evidence type="ECO:0000313" key="2">
    <source>
        <dbReference type="Proteomes" id="UP001302719"/>
    </source>
</evidence>
<dbReference type="Proteomes" id="UP001302719">
    <property type="component" value="Chromosome"/>
</dbReference>
<reference evidence="1 2" key="1">
    <citation type="submission" date="2023-01" db="EMBL/GenBank/DDBJ databases">
        <title>Cultivation and genomic characterization of new, ubiquitous marine nitrite-oxidizing bacteria from the Nitrospirales.</title>
        <authorList>
            <person name="Mueller A.J."/>
            <person name="Daebeler A."/>
            <person name="Herbold C.W."/>
            <person name="Kirkegaard R.H."/>
            <person name="Daims H."/>
        </authorList>
    </citation>
    <scope>NUCLEOTIDE SEQUENCE [LARGE SCALE GENOMIC DNA]</scope>
    <source>
        <strain evidence="1 2">VA</strain>
    </source>
</reference>
<protein>
    <submittedName>
        <fullName evidence="1">Iron-containing redox enzyme family protein</fullName>
    </submittedName>
</protein>